<dbReference type="Proteomes" id="UP000717585">
    <property type="component" value="Unassembled WGS sequence"/>
</dbReference>
<evidence type="ECO:0000313" key="3">
    <source>
        <dbReference type="Proteomes" id="UP000717585"/>
    </source>
</evidence>
<dbReference type="AlphaFoldDB" id="A0A8J6EBJ2"/>
<dbReference type="PANTHER" id="PTHR10182:SF3">
    <property type="entry name" value="PROTEIN MO25"/>
    <property type="match status" value="1"/>
</dbReference>
<comment type="caution">
    <text evidence="2">The sequence shown here is derived from an EMBL/GenBank/DDBJ whole genome shotgun (WGS) entry which is preliminary data.</text>
</comment>
<dbReference type="InterPro" id="IPR016024">
    <property type="entry name" value="ARM-type_fold"/>
</dbReference>
<keyword evidence="3" id="KW-1185">Reference proteome</keyword>
<dbReference type="InterPro" id="IPR013878">
    <property type="entry name" value="Mo25"/>
</dbReference>
<name>A0A8J6EBJ2_9EUKA</name>
<organism evidence="2 3">
    <name type="scientific">Carpediemonas membranifera</name>
    <dbReference type="NCBI Taxonomy" id="201153"/>
    <lineage>
        <taxon>Eukaryota</taxon>
        <taxon>Metamonada</taxon>
        <taxon>Carpediemonas-like organisms</taxon>
        <taxon>Carpediemonas</taxon>
    </lineage>
</organism>
<dbReference type="OrthoDB" id="609103at2759"/>
<dbReference type="GO" id="GO:0043539">
    <property type="term" value="F:protein serine/threonine kinase activator activity"/>
    <property type="evidence" value="ECO:0007669"/>
    <property type="project" value="TreeGrafter"/>
</dbReference>
<accession>A0A8J6EBJ2</accession>
<dbReference type="PANTHER" id="PTHR10182">
    <property type="entry name" value="CALCIUM-BINDING PROTEIN 39-RELATED"/>
    <property type="match status" value="1"/>
</dbReference>
<dbReference type="InterPro" id="IPR011989">
    <property type="entry name" value="ARM-like"/>
</dbReference>
<proteinExistence type="inferred from homology"/>
<gene>
    <name evidence="2" type="ORF">J8273_1245</name>
</gene>
<evidence type="ECO:0000256" key="1">
    <source>
        <dbReference type="ARBA" id="ARBA00011012"/>
    </source>
</evidence>
<dbReference type="Gene3D" id="1.25.10.10">
    <property type="entry name" value="Leucine-rich Repeat Variant"/>
    <property type="match status" value="1"/>
</dbReference>
<comment type="similarity">
    <text evidence="1">Belongs to the Mo25 family.</text>
</comment>
<reference evidence="2" key="1">
    <citation type="submission" date="2021-05" db="EMBL/GenBank/DDBJ databases">
        <title>A free-living protist that lacks canonical eukaryotic 1 DNA replication and segregation systems.</title>
        <authorList>
            <person name="Salas-Leiva D.E."/>
            <person name="Tromer E.C."/>
            <person name="Curtis B.A."/>
            <person name="Jerlstrom-Hultqvist J."/>
            <person name="Kolisko M."/>
            <person name="Yi Z."/>
            <person name="Salas-Leiva J.S."/>
            <person name="Gallot-Lavallee L."/>
            <person name="Kops G.J.P.L."/>
            <person name="Archibald J.M."/>
            <person name="Simpson A.G.B."/>
            <person name="Roger A.J."/>
        </authorList>
    </citation>
    <scope>NUCLEOTIDE SEQUENCE</scope>
    <source>
        <strain evidence="2">BICM</strain>
    </source>
</reference>
<protein>
    <submittedName>
        <fullName evidence="2">Mo25-like</fullName>
    </submittedName>
</protein>
<sequence length="331" mass="38473">MFKRKHSFKPSKYIGRLEKYLEEYSSSEEVSTETQEGVTKELATIRAALYGEPDKEPDPDVVETVVSMLIDPESELLFNLFQYFTRFDVDTRSDFARIVSCVMRHKGTLDPVKYVLHRPEILKILIDAYDLDSNSALTAGLILRDCLKSERISKHVLDTYLEKLFEQTQVRSFDIGSDAFATLKTLLTQHKRTLSTYLTANYDDFFAKYRQLLLSENYVTRRQSVKLLAEMLLDQANFALMKKYIADADNLKLMMKLLIDPNKSIQFEAFHVFKVFVANPKKSESEGVMSILTKNKDKMIAYLSDFQNDRDGQDDQFKDEKQLLIRELKRL</sequence>
<dbReference type="EMBL" id="JAHDYR010000003">
    <property type="protein sequence ID" value="KAG9397330.1"/>
    <property type="molecule type" value="Genomic_DNA"/>
</dbReference>
<dbReference type="SUPFAM" id="SSF48371">
    <property type="entry name" value="ARM repeat"/>
    <property type="match status" value="1"/>
</dbReference>
<dbReference type="Pfam" id="PF08569">
    <property type="entry name" value="Mo25"/>
    <property type="match status" value="1"/>
</dbReference>
<evidence type="ECO:0000313" key="2">
    <source>
        <dbReference type="EMBL" id="KAG9397330.1"/>
    </source>
</evidence>
<dbReference type="GO" id="GO:0035556">
    <property type="term" value="P:intracellular signal transduction"/>
    <property type="evidence" value="ECO:0007669"/>
    <property type="project" value="TreeGrafter"/>
</dbReference>